<evidence type="ECO:0000313" key="11">
    <source>
        <dbReference type="Proteomes" id="UP000243547"/>
    </source>
</evidence>
<dbReference type="InterPro" id="IPR011063">
    <property type="entry name" value="TilS/TtcA_N"/>
</dbReference>
<dbReference type="GO" id="GO:0005737">
    <property type="term" value="C:cytoplasm"/>
    <property type="evidence" value="ECO:0007669"/>
    <property type="project" value="UniProtKB-SubCell"/>
</dbReference>
<evidence type="ECO:0000256" key="2">
    <source>
        <dbReference type="ARBA" id="ARBA00022490"/>
    </source>
</evidence>
<proteinExistence type="inferred from homology"/>
<dbReference type="SUPFAM" id="SSF52402">
    <property type="entry name" value="Adenine nucleotide alpha hydrolases-like"/>
    <property type="match status" value="1"/>
</dbReference>
<keyword evidence="11" id="KW-1185">Reference proteome</keyword>
<sequence length="453" mass="51857">MDLVNLVKDEMAKLNINDQTLVVAVSGGPDSVALLHILAQLGYKLHVAHLNHGLRGEESEKDAEFVQSIAQNLILPYTIEKRSIPQEGSIQQQARKVRYQFLKEICQNLGSDLVVLAQHGDDQLETVLMNFFRGAGLTGLTGIKSINNYEGITLIRPLLKSSKQEILNYLKENNIEYRIDSSNKKEKYLRNKFRLKIIPFLEKELGSGFKRAILGNIPVLSLDEDYLNQQTEQALASVVKEKNKYSQYDIILDAKLGTYHKAIIARVLRRVISDLYDIRNFSSQNILDIIDVCTSSVPKTIHLPNKVLFTKWSNNLAFFREEKIKFKGDEIKVYLEQPVIFGNKRIEIKEQLDENLGQAKHIISGDNLSFPLIIRRRKTGDRIRLSESGGRKKLKDFFIDLKIPKQERDNIPILTDVEDNIVAILGYRVNYSYYVNKDTCKKLYVYINENGGI</sequence>
<keyword evidence="6 8" id="KW-0067">ATP-binding</keyword>
<feature type="domain" description="Lysidine-tRNA(Ile) synthetase C-terminal" evidence="9">
    <location>
        <begin position="372"/>
        <end position="445"/>
    </location>
</feature>
<evidence type="ECO:0000256" key="4">
    <source>
        <dbReference type="ARBA" id="ARBA00022694"/>
    </source>
</evidence>
<dbReference type="InterPro" id="IPR012795">
    <property type="entry name" value="tRNA_Ile_lys_synt_N"/>
</dbReference>
<dbReference type="EC" id="6.3.4.19" evidence="8"/>
<comment type="subcellular location">
    <subcellularLocation>
        <location evidence="1 8">Cytoplasm</location>
    </subcellularLocation>
</comment>
<comment type="function">
    <text evidence="8">Ligates lysine onto the cytidine present at position 34 of the AUA codon-specific tRNA(Ile) that contains the anticodon CAU, in an ATP-dependent manner. Cytidine is converted to lysidine, thus changing the amino acid specificity of the tRNA from methionine to isoleucine.</text>
</comment>
<name>A0A1M6PHC4_9FIRM</name>
<evidence type="ECO:0000256" key="6">
    <source>
        <dbReference type="ARBA" id="ARBA00022840"/>
    </source>
</evidence>
<feature type="binding site" evidence="8">
    <location>
        <begin position="26"/>
        <end position="31"/>
    </location>
    <ligand>
        <name>ATP</name>
        <dbReference type="ChEBI" id="CHEBI:30616"/>
    </ligand>
</feature>
<gene>
    <name evidence="8" type="primary">tilS</name>
    <name evidence="10" type="ORF">SAMN02745227_01435</name>
</gene>
<dbReference type="GO" id="GO:0005524">
    <property type="term" value="F:ATP binding"/>
    <property type="evidence" value="ECO:0007669"/>
    <property type="project" value="UniProtKB-UniRule"/>
</dbReference>
<protein>
    <recommendedName>
        <fullName evidence="8">tRNA(Ile)-lysidine synthase</fullName>
        <ecNumber evidence="8">6.3.4.19</ecNumber>
    </recommendedName>
    <alternativeName>
        <fullName evidence="8">tRNA(Ile)-2-lysyl-cytidine synthase</fullName>
    </alternativeName>
    <alternativeName>
        <fullName evidence="8">tRNA(Ile)-lysidine synthetase</fullName>
    </alternativeName>
</protein>
<dbReference type="AlphaFoldDB" id="A0A1M6PHC4"/>
<keyword evidence="3 8" id="KW-0436">Ligase</keyword>
<dbReference type="STRING" id="1120989.SAMN02745227_01435"/>
<comment type="domain">
    <text evidence="8">The N-terminal region contains the highly conserved SGGXDS motif, predicted to be a P-loop motif involved in ATP binding.</text>
</comment>
<evidence type="ECO:0000259" key="9">
    <source>
        <dbReference type="SMART" id="SM00977"/>
    </source>
</evidence>
<dbReference type="Proteomes" id="UP000243547">
    <property type="component" value="Unassembled WGS sequence"/>
</dbReference>
<organism evidence="10 11">
    <name type="scientific">Anaerobranca californiensis DSM 14826</name>
    <dbReference type="NCBI Taxonomy" id="1120989"/>
    <lineage>
        <taxon>Bacteria</taxon>
        <taxon>Bacillati</taxon>
        <taxon>Bacillota</taxon>
        <taxon>Clostridia</taxon>
        <taxon>Eubacteriales</taxon>
        <taxon>Proteinivoracaceae</taxon>
        <taxon>Anaerobranca</taxon>
    </lineage>
</organism>
<dbReference type="CDD" id="cd01992">
    <property type="entry name" value="TilS_N"/>
    <property type="match status" value="1"/>
</dbReference>
<evidence type="ECO:0000256" key="7">
    <source>
        <dbReference type="ARBA" id="ARBA00048539"/>
    </source>
</evidence>
<dbReference type="SUPFAM" id="SSF56037">
    <property type="entry name" value="PheT/TilS domain"/>
    <property type="match status" value="1"/>
</dbReference>
<dbReference type="PANTHER" id="PTHR43033">
    <property type="entry name" value="TRNA(ILE)-LYSIDINE SYNTHASE-RELATED"/>
    <property type="match status" value="1"/>
</dbReference>
<evidence type="ECO:0000256" key="8">
    <source>
        <dbReference type="HAMAP-Rule" id="MF_01161"/>
    </source>
</evidence>
<evidence type="ECO:0000256" key="1">
    <source>
        <dbReference type="ARBA" id="ARBA00004496"/>
    </source>
</evidence>
<dbReference type="InterPro" id="IPR014729">
    <property type="entry name" value="Rossmann-like_a/b/a_fold"/>
</dbReference>
<accession>A0A1M6PHC4</accession>
<keyword evidence="4 8" id="KW-0819">tRNA processing</keyword>
<keyword evidence="5 8" id="KW-0547">Nucleotide-binding</keyword>
<dbReference type="InterPro" id="IPR012094">
    <property type="entry name" value="tRNA_Ile_lys_synt"/>
</dbReference>
<dbReference type="SUPFAM" id="SSF82829">
    <property type="entry name" value="MesJ substrate recognition domain-like"/>
    <property type="match status" value="1"/>
</dbReference>
<comment type="catalytic activity">
    <reaction evidence="7 8">
        <text>cytidine(34) in tRNA(Ile2) + L-lysine + ATP = lysidine(34) in tRNA(Ile2) + AMP + diphosphate + H(+)</text>
        <dbReference type="Rhea" id="RHEA:43744"/>
        <dbReference type="Rhea" id="RHEA-COMP:10625"/>
        <dbReference type="Rhea" id="RHEA-COMP:10670"/>
        <dbReference type="ChEBI" id="CHEBI:15378"/>
        <dbReference type="ChEBI" id="CHEBI:30616"/>
        <dbReference type="ChEBI" id="CHEBI:32551"/>
        <dbReference type="ChEBI" id="CHEBI:33019"/>
        <dbReference type="ChEBI" id="CHEBI:82748"/>
        <dbReference type="ChEBI" id="CHEBI:83665"/>
        <dbReference type="ChEBI" id="CHEBI:456215"/>
        <dbReference type="EC" id="6.3.4.19"/>
    </reaction>
</comment>
<comment type="similarity">
    <text evidence="8">Belongs to the tRNA(Ile)-lysidine synthase family.</text>
</comment>
<dbReference type="HAMAP" id="MF_01161">
    <property type="entry name" value="tRNA_Ile_lys_synt"/>
    <property type="match status" value="1"/>
</dbReference>
<dbReference type="Gene3D" id="3.40.50.620">
    <property type="entry name" value="HUPs"/>
    <property type="match status" value="1"/>
</dbReference>
<dbReference type="RefSeq" id="WP_072907496.1">
    <property type="nucleotide sequence ID" value="NZ_FRAI01000015.1"/>
</dbReference>
<dbReference type="OrthoDB" id="9807403at2"/>
<dbReference type="SMART" id="SM00977">
    <property type="entry name" value="TilS_C"/>
    <property type="match status" value="1"/>
</dbReference>
<dbReference type="EMBL" id="FRAI01000015">
    <property type="protein sequence ID" value="SHK07351.1"/>
    <property type="molecule type" value="Genomic_DNA"/>
</dbReference>
<dbReference type="NCBIfam" id="TIGR02432">
    <property type="entry name" value="lysidine_TilS_N"/>
    <property type="match status" value="1"/>
</dbReference>
<evidence type="ECO:0000256" key="5">
    <source>
        <dbReference type="ARBA" id="ARBA00022741"/>
    </source>
</evidence>
<reference evidence="11" key="1">
    <citation type="submission" date="2016-11" db="EMBL/GenBank/DDBJ databases">
        <authorList>
            <person name="Varghese N."/>
            <person name="Submissions S."/>
        </authorList>
    </citation>
    <scope>NUCLEOTIDE SEQUENCE [LARGE SCALE GENOMIC DNA]</scope>
    <source>
        <strain evidence="11">DSM 14826</strain>
    </source>
</reference>
<dbReference type="Gene3D" id="1.20.59.20">
    <property type="match status" value="1"/>
</dbReference>
<dbReference type="GO" id="GO:0032267">
    <property type="term" value="F:tRNA(Ile)-lysidine synthase activity"/>
    <property type="evidence" value="ECO:0007669"/>
    <property type="project" value="UniProtKB-EC"/>
</dbReference>
<dbReference type="PANTHER" id="PTHR43033:SF1">
    <property type="entry name" value="TRNA(ILE)-LYSIDINE SYNTHASE-RELATED"/>
    <property type="match status" value="1"/>
</dbReference>
<dbReference type="GO" id="GO:0006400">
    <property type="term" value="P:tRNA modification"/>
    <property type="evidence" value="ECO:0007669"/>
    <property type="project" value="UniProtKB-UniRule"/>
</dbReference>
<evidence type="ECO:0000256" key="3">
    <source>
        <dbReference type="ARBA" id="ARBA00022598"/>
    </source>
</evidence>
<keyword evidence="2 8" id="KW-0963">Cytoplasm</keyword>
<dbReference type="Pfam" id="PF11734">
    <property type="entry name" value="TilS_C"/>
    <property type="match status" value="1"/>
</dbReference>
<dbReference type="Pfam" id="PF01171">
    <property type="entry name" value="ATP_bind_3"/>
    <property type="match status" value="1"/>
</dbReference>
<dbReference type="InterPro" id="IPR012796">
    <property type="entry name" value="Lysidine-tRNA-synth_C"/>
</dbReference>
<evidence type="ECO:0000313" key="10">
    <source>
        <dbReference type="EMBL" id="SHK07351.1"/>
    </source>
</evidence>
<dbReference type="NCBIfam" id="TIGR02433">
    <property type="entry name" value="lysidine_TilS_C"/>
    <property type="match status" value="1"/>
</dbReference>